<dbReference type="FunFam" id="1.10.287.130:FF:000001">
    <property type="entry name" value="Two-component sensor histidine kinase"/>
    <property type="match status" value="1"/>
</dbReference>
<keyword evidence="15" id="KW-1185">Reference proteome</keyword>
<dbReference type="Gene3D" id="1.10.287.130">
    <property type="match status" value="1"/>
</dbReference>
<keyword evidence="8 14" id="KW-0418">Kinase</keyword>
<dbReference type="SUPFAM" id="SSF55874">
    <property type="entry name" value="ATPase domain of HSP90 chaperone/DNA topoisomerase II/histidine kinase"/>
    <property type="match status" value="1"/>
</dbReference>
<evidence type="ECO:0000313" key="15">
    <source>
        <dbReference type="Proteomes" id="UP000184526"/>
    </source>
</evidence>
<dbReference type="Proteomes" id="UP000184526">
    <property type="component" value="Unassembled WGS sequence"/>
</dbReference>
<dbReference type="CDD" id="cd00075">
    <property type="entry name" value="HATPase"/>
    <property type="match status" value="1"/>
</dbReference>
<dbReference type="Pfam" id="PF02518">
    <property type="entry name" value="HATPase_c"/>
    <property type="match status" value="1"/>
</dbReference>
<keyword evidence="6" id="KW-0808">Transferase</keyword>
<keyword evidence="10" id="KW-0902">Two-component regulatory system</keyword>
<evidence type="ECO:0000256" key="6">
    <source>
        <dbReference type="ARBA" id="ARBA00022679"/>
    </source>
</evidence>
<dbReference type="GO" id="GO:0016036">
    <property type="term" value="P:cellular response to phosphate starvation"/>
    <property type="evidence" value="ECO:0007669"/>
    <property type="project" value="TreeGrafter"/>
</dbReference>
<protein>
    <recommendedName>
        <fullName evidence="3">histidine kinase</fullName>
        <ecNumber evidence="3">2.7.13.3</ecNumber>
    </recommendedName>
</protein>
<comment type="catalytic activity">
    <reaction evidence="1">
        <text>ATP + protein L-histidine = ADP + protein N-phospho-L-histidine.</text>
        <dbReference type="EC" id="2.7.13.3"/>
    </reaction>
</comment>
<feature type="domain" description="Histidine kinase" evidence="13">
    <location>
        <begin position="204"/>
        <end position="420"/>
    </location>
</feature>
<dbReference type="SMART" id="SM00387">
    <property type="entry name" value="HATPase_c"/>
    <property type="match status" value="1"/>
</dbReference>
<dbReference type="InterPro" id="IPR036890">
    <property type="entry name" value="HATPase_C_sf"/>
</dbReference>
<evidence type="ECO:0000313" key="14">
    <source>
        <dbReference type="EMBL" id="SHH68992.1"/>
    </source>
</evidence>
<keyword evidence="7 12" id="KW-0812">Transmembrane</keyword>
<dbReference type="InterPro" id="IPR003661">
    <property type="entry name" value="HisK_dim/P_dom"/>
</dbReference>
<dbReference type="InterPro" id="IPR005467">
    <property type="entry name" value="His_kinase_dom"/>
</dbReference>
<accession>A0A1M5V147</accession>
<keyword evidence="11 12" id="KW-0472">Membrane</keyword>
<keyword evidence="4" id="KW-1003">Cell membrane</keyword>
<dbReference type="Pfam" id="PF00512">
    <property type="entry name" value="HisKA"/>
    <property type="match status" value="1"/>
</dbReference>
<dbReference type="InterPro" id="IPR003594">
    <property type="entry name" value="HATPase_dom"/>
</dbReference>
<dbReference type="InterPro" id="IPR050351">
    <property type="entry name" value="BphY/WalK/GraS-like"/>
</dbReference>
<evidence type="ECO:0000256" key="3">
    <source>
        <dbReference type="ARBA" id="ARBA00012438"/>
    </source>
</evidence>
<dbReference type="STRING" id="1121306.SAMN02745196_01045"/>
<name>A0A1M5V147_9CLOT</name>
<comment type="subcellular location">
    <subcellularLocation>
        <location evidence="2">Cell membrane</location>
        <topology evidence="2">Multi-pass membrane protein</topology>
    </subcellularLocation>
</comment>
<dbReference type="PROSITE" id="PS50109">
    <property type="entry name" value="HIS_KIN"/>
    <property type="match status" value="1"/>
</dbReference>
<dbReference type="AlphaFoldDB" id="A0A1M5V147"/>
<sequence length="420" mass="48039">MSRSKRKQKNKNVTSIAIKINAISVRKLFFKFLIINIALMAILTVFWCLNAEKTFYGELVETAERSFVFYPIETSKYTVVWDNGKTMVKEAKDFLYMLRQTVILLGIVELVFLLEEIIFGTAKVRRILKPLNEMAETASRLSNMTFDEEKFQNLEDAISKISPVISDERISIGDNELQGLEDAINKLLDRMRESYRQQARFVSDASHELRTPISVIQGYANMLDRWGKNDESVLEESITAIKCESENMKNLVEQLLFLARGVNGKTQLTIGRFSLNDMMKEVLEESRMIDKNHTYNYIDSEDISILGDVALLKQTARILVENAAKYTEKDGFITLRIGINDKGEAYFSIQDTGIGIDEKDVAHIFERFFRADTARVRKDGGTGLGLSIAKWIVDSHRGYFSILSRKEIGTRITVFLPQKL</sequence>
<evidence type="ECO:0000256" key="5">
    <source>
        <dbReference type="ARBA" id="ARBA00022553"/>
    </source>
</evidence>
<evidence type="ECO:0000256" key="10">
    <source>
        <dbReference type="ARBA" id="ARBA00023012"/>
    </source>
</evidence>
<dbReference type="PANTHER" id="PTHR45453:SF2">
    <property type="entry name" value="HISTIDINE KINASE"/>
    <property type="match status" value="1"/>
</dbReference>
<reference evidence="14 15" key="1">
    <citation type="submission" date="2016-11" db="EMBL/GenBank/DDBJ databases">
        <authorList>
            <person name="Jaros S."/>
            <person name="Januszkiewicz K."/>
            <person name="Wedrychowicz H."/>
        </authorList>
    </citation>
    <scope>NUCLEOTIDE SEQUENCE [LARGE SCALE GENOMIC DNA]</scope>
    <source>
        <strain evidence="14 15">DSM 3089</strain>
    </source>
</reference>
<keyword evidence="9 12" id="KW-1133">Transmembrane helix</keyword>
<evidence type="ECO:0000256" key="12">
    <source>
        <dbReference type="SAM" id="Phobius"/>
    </source>
</evidence>
<proteinExistence type="predicted"/>
<evidence type="ECO:0000256" key="4">
    <source>
        <dbReference type="ARBA" id="ARBA00022475"/>
    </source>
</evidence>
<evidence type="ECO:0000256" key="8">
    <source>
        <dbReference type="ARBA" id="ARBA00022777"/>
    </source>
</evidence>
<dbReference type="PANTHER" id="PTHR45453">
    <property type="entry name" value="PHOSPHATE REGULON SENSOR PROTEIN PHOR"/>
    <property type="match status" value="1"/>
</dbReference>
<evidence type="ECO:0000259" key="13">
    <source>
        <dbReference type="PROSITE" id="PS50109"/>
    </source>
</evidence>
<dbReference type="EMBL" id="FQXP01000004">
    <property type="protein sequence ID" value="SHH68992.1"/>
    <property type="molecule type" value="Genomic_DNA"/>
</dbReference>
<dbReference type="CDD" id="cd00082">
    <property type="entry name" value="HisKA"/>
    <property type="match status" value="1"/>
</dbReference>
<evidence type="ECO:0000256" key="11">
    <source>
        <dbReference type="ARBA" id="ARBA00023136"/>
    </source>
</evidence>
<dbReference type="RefSeq" id="WP_072830797.1">
    <property type="nucleotide sequence ID" value="NZ_FQXP01000004.1"/>
</dbReference>
<dbReference type="InterPro" id="IPR004358">
    <property type="entry name" value="Sig_transdc_His_kin-like_C"/>
</dbReference>
<evidence type="ECO:0000256" key="2">
    <source>
        <dbReference type="ARBA" id="ARBA00004651"/>
    </source>
</evidence>
<dbReference type="SMART" id="SM00388">
    <property type="entry name" value="HisKA"/>
    <property type="match status" value="1"/>
</dbReference>
<dbReference type="GO" id="GO:0005886">
    <property type="term" value="C:plasma membrane"/>
    <property type="evidence" value="ECO:0007669"/>
    <property type="project" value="UniProtKB-SubCell"/>
</dbReference>
<organism evidence="14 15">
    <name type="scientific">Clostridium collagenovorans DSM 3089</name>
    <dbReference type="NCBI Taxonomy" id="1121306"/>
    <lineage>
        <taxon>Bacteria</taxon>
        <taxon>Bacillati</taxon>
        <taxon>Bacillota</taxon>
        <taxon>Clostridia</taxon>
        <taxon>Eubacteriales</taxon>
        <taxon>Clostridiaceae</taxon>
        <taxon>Clostridium</taxon>
    </lineage>
</organism>
<dbReference type="FunFam" id="3.30.565.10:FF:000006">
    <property type="entry name" value="Sensor histidine kinase WalK"/>
    <property type="match status" value="1"/>
</dbReference>
<dbReference type="InterPro" id="IPR036097">
    <property type="entry name" value="HisK_dim/P_sf"/>
</dbReference>
<keyword evidence="5" id="KW-0597">Phosphoprotein</keyword>
<dbReference type="EC" id="2.7.13.3" evidence="3"/>
<evidence type="ECO:0000256" key="7">
    <source>
        <dbReference type="ARBA" id="ARBA00022692"/>
    </source>
</evidence>
<dbReference type="GO" id="GO:0000155">
    <property type="term" value="F:phosphorelay sensor kinase activity"/>
    <property type="evidence" value="ECO:0007669"/>
    <property type="project" value="InterPro"/>
</dbReference>
<evidence type="ECO:0000256" key="1">
    <source>
        <dbReference type="ARBA" id="ARBA00000085"/>
    </source>
</evidence>
<dbReference type="OrthoDB" id="9786919at2"/>
<feature type="transmembrane region" description="Helical" evidence="12">
    <location>
        <begin position="28"/>
        <end position="47"/>
    </location>
</feature>
<feature type="transmembrane region" description="Helical" evidence="12">
    <location>
        <begin position="97"/>
        <end position="119"/>
    </location>
</feature>
<dbReference type="PRINTS" id="PR00344">
    <property type="entry name" value="BCTRLSENSOR"/>
</dbReference>
<evidence type="ECO:0000256" key="9">
    <source>
        <dbReference type="ARBA" id="ARBA00022989"/>
    </source>
</evidence>
<gene>
    <name evidence="14" type="ORF">SAMN02745196_01045</name>
</gene>
<dbReference type="SUPFAM" id="SSF47384">
    <property type="entry name" value="Homodimeric domain of signal transducing histidine kinase"/>
    <property type="match status" value="1"/>
</dbReference>
<dbReference type="GO" id="GO:0004721">
    <property type="term" value="F:phosphoprotein phosphatase activity"/>
    <property type="evidence" value="ECO:0007669"/>
    <property type="project" value="TreeGrafter"/>
</dbReference>
<dbReference type="Gene3D" id="3.30.565.10">
    <property type="entry name" value="Histidine kinase-like ATPase, C-terminal domain"/>
    <property type="match status" value="1"/>
</dbReference>